<protein>
    <submittedName>
        <fullName evidence="2">ORF199</fullName>
    </submittedName>
</protein>
<reference evidence="2" key="1">
    <citation type="journal article" date="2018" name="Aquaculture">
        <title>Complete genome sequence of a white spot syndrome virus associated with a disease incursion in Australia.</title>
        <authorList>
            <person name="Oakey J."/>
            <person name="Smith C.S."/>
        </authorList>
    </citation>
    <scope>NUCLEOTIDE SEQUENCE [LARGE SCALE GENOMIC DNA]</scope>
    <source>
        <strain evidence="2">WSSV-AU</strain>
    </source>
</reference>
<evidence type="ECO:0000256" key="1">
    <source>
        <dbReference type="SAM" id="Phobius"/>
    </source>
</evidence>
<accession>A0A2D3I6S4</accession>
<dbReference type="Proteomes" id="UP000267516">
    <property type="component" value="Segment"/>
</dbReference>
<organism evidence="2">
    <name type="scientific">White spot syndrome virus</name>
    <dbReference type="NCBI Taxonomy" id="342409"/>
    <lineage>
        <taxon>Viruses</taxon>
        <taxon>Viruses incertae sedis</taxon>
        <taxon>Naldaviricetes</taxon>
        <taxon>Nimaviridae</taxon>
        <taxon>Whispovirus</taxon>
    </lineage>
</organism>
<keyword evidence="1" id="KW-0812">Transmembrane</keyword>
<keyword evidence="1" id="KW-1133">Transmembrane helix</keyword>
<feature type="transmembrane region" description="Helical" evidence="1">
    <location>
        <begin position="13"/>
        <end position="37"/>
    </location>
</feature>
<proteinExistence type="predicted"/>
<evidence type="ECO:0000313" key="2">
    <source>
        <dbReference type="EMBL" id="ATU84090.1"/>
    </source>
</evidence>
<sequence>MVFLLRQFPFLDFAFSLLLSCLICRLALVIILMAGAFPSVKSTVYLPLRFLDLRRFFITRIILKA</sequence>
<keyword evidence="1" id="KW-0472">Membrane</keyword>
<name>A0A2D3I6S4_9VIRU</name>
<dbReference type="EMBL" id="MF768985">
    <property type="protein sequence ID" value="ATU84090.1"/>
    <property type="molecule type" value="Genomic_DNA"/>
</dbReference>